<reference evidence="1 2" key="1">
    <citation type="submission" date="2020-08" db="EMBL/GenBank/DDBJ databases">
        <title>Sequencing the genomes of 1000 actinobacteria strains.</title>
        <authorList>
            <person name="Klenk H.-P."/>
        </authorList>
    </citation>
    <scope>NUCLEOTIDE SEQUENCE [LARGE SCALE GENOMIC DNA]</scope>
    <source>
        <strain evidence="1 2">DSM 40129</strain>
    </source>
</reference>
<dbReference type="Proteomes" id="UP000579531">
    <property type="component" value="Unassembled WGS sequence"/>
</dbReference>
<evidence type="ECO:0000313" key="1">
    <source>
        <dbReference type="EMBL" id="MBB5812598.1"/>
    </source>
</evidence>
<proteinExistence type="predicted"/>
<comment type="caution">
    <text evidence="1">The sequence shown here is derived from an EMBL/GenBank/DDBJ whole genome shotgun (WGS) entry which is preliminary data.</text>
</comment>
<sequence>MGRHVSHEHLVAGLASALRAGGLTADAVALEAERGRRPKPTRSRLRLFLRSRTGRT</sequence>
<accession>A0AA89Q2B6</accession>
<protein>
    <submittedName>
        <fullName evidence="1">Uncharacterized protein</fullName>
    </submittedName>
</protein>
<keyword evidence="2" id="KW-1185">Reference proteome</keyword>
<dbReference type="EMBL" id="JACHLX010000001">
    <property type="protein sequence ID" value="MBB5812598.1"/>
    <property type="molecule type" value="Genomic_DNA"/>
</dbReference>
<gene>
    <name evidence="1" type="ORF">HNR72_003626</name>
</gene>
<dbReference type="AlphaFoldDB" id="A0AA89Q2B6"/>
<name>A0AA89Q2B6_STRCU</name>
<organism evidence="1 2">
    <name type="scientific">Streptomyces collinus</name>
    <dbReference type="NCBI Taxonomy" id="42684"/>
    <lineage>
        <taxon>Bacteria</taxon>
        <taxon>Bacillati</taxon>
        <taxon>Actinomycetota</taxon>
        <taxon>Actinomycetes</taxon>
        <taxon>Kitasatosporales</taxon>
        <taxon>Streptomycetaceae</taxon>
        <taxon>Streptomyces</taxon>
    </lineage>
</organism>
<evidence type="ECO:0000313" key="2">
    <source>
        <dbReference type="Proteomes" id="UP000579531"/>
    </source>
</evidence>